<comment type="caution">
    <text evidence="2">The sequence shown here is derived from an EMBL/GenBank/DDBJ whole genome shotgun (WGS) entry which is preliminary data.</text>
</comment>
<evidence type="ECO:0000313" key="2">
    <source>
        <dbReference type="EMBL" id="GGF03364.1"/>
    </source>
</evidence>
<dbReference type="EMBL" id="BMIT01000012">
    <property type="protein sequence ID" value="GGF03364.1"/>
    <property type="molecule type" value="Genomic_DNA"/>
</dbReference>
<gene>
    <name evidence="2" type="ORF">GCM10008027_30400</name>
</gene>
<evidence type="ECO:0008006" key="4">
    <source>
        <dbReference type="Google" id="ProtNLM"/>
    </source>
</evidence>
<accession>A0ABQ1TU12</accession>
<keyword evidence="3" id="KW-1185">Reference proteome</keyword>
<organism evidence="2 3">
    <name type="scientific">Pseudoalteromonas gelatinilytica</name>
    <dbReference type="NCBI Taxonomy" id="1703256"/>
    <lineage>
        <taxon>Bacteria</taxon>
        <taxon>Pseudomonadati</taxon>
        <taxon>Pseudomonadota</taxon>
        <taxon>Gammaproteobacteria</taxon>
        <taxon>Alteromonadales</taxon>
        <taxon>Pseudoalteromonadaceae</taxon>
        <taxon>Pseudoalteromonas</taxon>
    </lineage>
</organism>
<evidence type="ECO:0000313" key="3">
    <source>
        <dbReference type="Proteomes" id="UP000638462"/>
    </source>
</evidence>
<protein>
    <recommendedName>
        <fullName evidence="4">DUF3718 domain-containing protein</fullName>
    </recommendedName>
</protein>
<evidence type="ECO:0000256" key="1">
    <source>
        <dbReference type="SAM" id="SignalP"/>
    </source>
</evidence>
<sequence length="142" mass="15785">MFKWSIFIALMAFSTTCLAKIDIDLACKEKKEQQHSLLERLSTSLTEAHLAGQCTGFKSVHRINLKEACSEFLEQKASLLSSLSTSLKEANLAGMCVGAIYKLAKECKADTYNIDYTDIARGSITIEIVEQRLGCYGNTYGW</sequence>
<reference evidence="3" key="1">
    <citation type="journal article" date="2019" name="Int. J. Syst. Evol. Microbiol.">
        <title>The Global Catalogue of Microorganisms (GCM) 10K type strain sequencing project: providing services to taxonomists for standard genome sequencing and annotation.</title>
        <authorList>
            <consortium name="The Broad Institute Genomics Platform"/>
            <consortium name="The Broad Institute Genome Sequencing Center for Infectious Disease"/>
            <person name="Wu L."/>
            <person name="Ma J."/>
        </authorList>
    </citation>
    <scope>NUCLEOTIDE SEQUENCE [LARGE SCALE GENOMIC DNA]</scope>
    <source>
        <strain evidence="3">CGMCC 1.15394</strain>
    </source>
</reference>
<dbReference type="Proteomes" id="UP000638462">
    <property type="component" value="Unassembled WGS sequence"/>
</dbReference>
<proteinExistence type="predicted"/>
<feature type="signal peptide" evidence="1">
    <location>
        <begin position="1"/>
        <end position="19"/>
    </location>
</feature>
<name>A0ABQ1TU12_9GAMM</name>
<keyword evidence="1" id="KW-0732">Signal</keyword>
<feature type="chain" id="PRO_5046657735" description="DUF3718 domain-containing protein" evidence="1">
    <location>
        <begin position="20"/>
        <end position="142"/>
    </location>
</feature>
<dbReference type="RefSeq" id="WP_188730084.1">
    <property type="nucleotide sequence ID" value="NZ_BMIT01000012.1"/>
</dbReference>